<keyword evidence="3" id="KW-1185">Reference proteome</keyword>
<protein>
    <submittedName>
        <fullName evidence="2">Uncharacterized protein</fullName>
    </submittedName>
</protein>
<feature type="compositionally biased region" description="Basic residues" evidence="1">
    <location>
        <begin position="82"/>
        <end position="101"/>
    </location>
</feature>
<evidence type="ECO:0000256" key="1">
    <source>
        <dbReference type="SAM" id="MobiDB-lite"/>
    </source>
</evidence>
<gene>
    <name evidence="2" type="ORF">PFISCL1PPCAC_16911</name>
</gene>
<reference evidence="2" key="1">
    <citation type="submission" date="2023-10" db="EMBL/GenBank/DDBJ databases">
        <title>Genome assembly of Pristionchus species.</title>
        <authorList>
            <person name="Yoshida K."/>
            <person name="Sommer R.J."/>
        </authorList>
    </citation>
    <scope>NUCLEOTIDE SEQUENCE</scope>
    <source>
        <strain evidence="2">RS5133</strain>
    </source>
</reference>
<organism evidence="2 3">
    <name type="scientific">Pristionchus fissidentatus</name>
    <dbReference type="NCBI Taxonomy" id="1538716"/>
    <lineage>
        <taxon>Eukaryota</taxon>
        <taxon>Metazoa</taxon>
        <taxon>Ecdysozoa</taxon>
        <taxon>Nematoda</taxon>
        <taxon>Chromadorea</taxon>
        <taxon>Rhabditida</taxon>
        <taxon>Rhabditina</taxon>
        <taxon>Diplogasteromorpha</taxon>
        <taxon>Diplogasteroidea</taxon>
        <taxon>Neodiplogasteridae</taxon>
        <taxon>Pristionchus</taxon>
    </lineage>
</organism>
<sequence length="144" mass="16773">MRIPTLTLLKLIKEEAMIRCSMSSLWSSCRELPCAQLCSSFTCASASRAVKRTRAERVRPLRTIRKRRAKRAVRREEIRLNRRTIHRKRKRKRLRRRRKKSKKEEAIGMEDDPEMPEHQMSLANSSLPLTAALAVIPPANPNVM</sequence>
<proteinExistence type="predicted"/>
<dbReference type="Proteomes" id="UP001432322">
    <property type="component" value="Unassembled WGS sequence"/>
</dbReference>
<feature type="region of interest" description="Disordered" evidence="1">
    <location>
        <begin position="82"/>
        <end position="119"/>
    </location>
</feature>
<comment type="caution">
    <text evidence="2">The sequence shown here is derived from an EMBL/GenBank/DDBJ whole genome shotgun (WGS) entry which is preliminary data.</text>
</comment>
<dbReference type="EMBL" id="BTSY01000004">
    <property type="protein sequence ID" value="GMT25614.1"/>
    <property type="molecule type" value="Genomic_DNA"/>
</dbReference>
<dbReference type="AlphaFoldDB" id="A0AAV5W6X2"/>
<accession>A0AAV5W6X2</accession>
<feature type="non-terminal residue" evidence="2">
    <location>
        <position position="144"/>
    </location>
</feature>
<name>A0AAV5W6X2_9BILA</name>
<evidence type="ECO:0000313" key="2">
    <source>
        <dbReference type="EMBL" id="GMT25614.1"/>
    </source>
</evidence>
<evidence type="ECO:0000313" key="3">
    <source>
        <dbReference type="Proteomes" id="UP001432322"/>
    </source>
</evidence>